<proteinExistence type="predicted"/>
<dbReference type="Pfam" id="PF02720">
    <property type="entry name" value="DUF222"/>
    <property type="match status" value="1"/>
</dbReference>
<accession>A0A1G9XZ74</accession>
<reference evidence="3 4" key="1">
    <citation type="submission" date="2016-10" db="EMBL/GenBank/DDBJ databases">
        <authorList>
            <person name="de Groot N.N."/>
        </authorList>
    </citation>
    <scope>NUCLEOTIDE SEQUENCE [LARGE SCALE GENOMIC DNA]</scope>
    <source>
        <strain evidence="3 4">DSM 44149</strain>
    </source>
</reference>
<dbReference type="RefSeq" id="WP_030428831.1">
    <property type="nucleotide sequence ID" value="NZ_JOEF01000005.1"/>
</dbReference>
<dbReference type="STRING" id="211114.SAMN04489726_4495"/>
<keyword evidence="4" id="KW-1185">Reference proteome</keyword>
<sequence>MNDPRITRELEDAFRGLCAAQARFAESLAKHAERVGKRDAPYFKDEVGAMLAMSIHRANKLLSQAQTVTSRPAVFHALREGKIDMGKALLIVSQVKLLSGEQADLAEAKLLAYAPTRTYVSVRRLARQLVLKLNPEAGQERHAEKSRQRKVEKTNLDDGMCVLRVLLTSVSGALVWDRIDRLARSAAVPGDPRTLDQKRADVALDLLLGKATSAPQGRPDVQVTVPLSTLMGLNDDPGALAGYGPIPASVAREIAAGGTWKRILTDPATGIALDRGRTEYEPSEALKEFVKVRDGICSAIGCNQPASKCVIDHCKPADGTELSASDIKPTCTYHLRMRHESGWECHHLSDGRHFWATPSGRVYESESEPIGDPKPSQGMPSDDPGPHAA</sequence>
<dbReference type="OrthoDB" id="5241234at2"/>
<dbReference type="EMBL" id="LT629701">
    <property type="protein sequence ID" value="SDN02088.1"/>
    <property type="molecule type" value="Genomic_DNA"/>
</dbReference>
<name>A0A1G9XZ74_ALLAB</name>
<evidence type="ECO:0000313" key="4">
    <source>
        <dbReference type="Proteomes" id="UP000183376"/>
    </source>
</evidence>
<feature type="domain" description="DUF222" evidence="2">
    <location>
        <begin position="8"/>
        <end position="294"/>
    </location>
</feature>
<evidence type="ECO:0000259" key="2">
    <source>
        <dbReference type="Pfam" id="PF02720"/>
    </source>
</evidence>
<protein>
    <recommendedName>
        <fullName evidence="2">DUF222 domain-containing protein</fullName>
    </recommendedName>
</protein>
<dbReference type="eggNOG" id="COG1403">
    <property type="taxonomic scope" value="Bacteria"/>
</dbReference>
<organism evidence="3 4">
    <name type="scientific">Allokutzneria albata</name>
    <name type="common">Kibdelosporangium albatum</name>
    <dbReference type="NCBI Taxonomy" id="211114"/>
    <lineage>
        <taxon>Bacteria</taxon>
        <taxon>Bacillati</taxon>
        <taxon>Actinomycetota</taxon>
        <taxon>Actinomycetes</taxon>
        <taxon>Pseudonocardiales</taxon>
        <taxon>Pseudonocardiaceae</taxon>
        <taxon>Allokutzneria</taxon>
    </lineage>
</organism>
<evidence type="ECO:0000313" key="3">
    <source>
        <dbReference type="EMBL" id="SDN02088.1"/>
    </source>
</evidence>
<dbReference type="InterPro" id="IPR003870">
    <property type="entry name" value="DUF222"/>
</dbReference>
<dbReference type="Proteomes" id="UP000183376">
    <property type="component" value="Chromosome I"/>
</dbReference>
<feature type="region of interest" description="Disordered" evidence="1">
    <location>
        <begin position="361"/>
        <end position="389"/>
    </location>
</feature>
<dbReference type="AlphaFoldDB" id="A0A1G9XZ74"/>
<evidence type="ECO:0000256" key="1">
    <source>
        <dbReference type="SAM" id="MobiDB-lite"/>
    </source>
</evidence>
<gene>
    <name evidence="3" type="ORF">SAMN04489726_4495</name>
</gene>